<evidence type="ECO:0000256" key="1">
    <source>
        <dbReference type="ARBA" id="ARBA00022670"/>
    </source>
</evidence>
<dbReference type="PROSITE" id="PS00139">
    <property type="entry name" value="THIOL_PROTEASE_CYS"/>
    <property type="match status" value="1"/>
</dbReference>
<feature type="chain" id="PRO_5015115377" description="Aminopeptidase" evidence="6">
    <location>
        <begin position="19"/>
        <end position="377"/>
    </location>
</feature>
<keyword evidence="6" id="KW-0732">Signal</keyword>
<feature type="active site" evidence="5">
    <location>
        <position position="331"/>
    </location>
</feature>
<dbReference type="Proteomes" id="UP000240971">
    <property type="component" value="Unassembled WGS sequence"/>
</dbReference>
<dbReference type="RefSeq" id="WP_106528545.1">
    <property type="nucleotide sequence ID" value="NZ_PYAW01000002.1"/>
</dbReference>
<evidence type="ECO:0000256" key="4">
    <source>
        <dbReference type="PIRNR" id="PIRNR005700"/>
    </source>
</evidence>
<dbReference type="EMBL" id="PYAW01000002">
    <property type="protein sequence ID" value="PSL48140.1"/>
    <property type="molecule type" value="Genomic_DNA"/>
</dbReference>
<evidence type="ECO:0000313" key="8">
    <source>
        <dbReference type="Proteomes" id="UP000240971"/>
    </source>
</evidence>
<reference evidence="7 8" key="1">
    <citation type="submission" date="2018-03" db="EMBL/GenBank/DDBJ databases">
        <title>Genomic Encyclopedia of Archaeal and Bacterial Type Strains, Phase II (KMG-II): from individual species to whole genera.</title>
        <authorList>
            <person name="Goeker M."/>
        </authorList>
    </citation>
    <scope>NUCLEOTIDE SEQUENCE [LARGE SCALE GENOMIC DNA]</scope>
    <source>
        <strain evidence="7 8">DSM 24859</strain>
    </source>
</reference>
<keyword evidence="4" id="KW-0031">Aminopeptidase</keyword>
<feature type="active site" evidence="5">
    <location>
        <position position="310"/>
    </location>
</feature>
<name>A0A2P8HPI8_CHINA</name>
<dbReference type="Gene3D" id="3.90.70.10">
    <property type="entry name" value="Cysteine proteinases"/>
    <property type="match status" value="1"/>
</dbReference>
<dbReference type="AlphaFoldDB" id="A0A2P8HPI8"/>
<keyword evidence="3 4" id="KW-0788">Thiol protease</keyword>
<dbReference type="PANTHER" id="PTHR10363:SF2">
    <property type="entry name" value="BLEOMYCIN HYDROLASE"/>
    <property type="match status" value="1"/>
</dbReference>
<dbReference type="GO" id="GO:0009636">
    <property type="term" value="P:response to toxic substance"/>
    <property type="evidence" value="ECO:0007669"/>
    <property type="project" value="TreeGrafter"/>
</dbReference>
<dbReference type="PANTHER" id="PTHR10363">
    <property type="entry name" value="BLEOMYCIN HYDROLASE"/>
    <property type="match status" value="1"/>
</dbReference>
<keyword evidence="2 4" id="KW-0378">Hydrolase</keyword>
<dbReference type="GO" id="GO:0005737">
    <property type="term" value="C:cytoplasm"/>
    <property type="evidence" value="ECO:0007669"/>
    <property type="project" value="TreeGrafter"/>
</dbReference>
<dbReference type="InterPro" id="IPR004134">
    <property type="entry name" value="Peptidase_C1B"/>
</dbReference>
<evidence type="ECO:0000256" key="5">
    <source>
        <dbReference type="PIRSR" id="PIRSR005700-1"/>
    </source>
</evidence>
<dbReference type="GO" id="GO:0006508">
    <property type="term" value="P:proteolysis"/>
    <property type="evidence" value="ECO:0007669"/>
    <property type="project" value="UniProtKB-KW"/>
</dbReference>
<organism evidence="7 8">
    <name type="scientific">Chitinophaga niastensis</name>
    <dbReference type="NCBI Taxonomy" id="536980"/>
    <lineage>
        <taxon>Bacteria</taxon>
        <taxon>Pseudomonadati</taxon>
        <taxon>Bacteroidota</taxon>
        <taxon>Chitinophagia</taxon>
        <taxon>Chitinophagales</taxon>
        <taxon>Chitinophagaceae</taxon>
        <taxon>Chitinophaga</taxon>
    </lineage>
</organism>
<dbReference type="GO" id="GO:0043418">
    <property type="term" value="P:homocysteine catabolic process"/>
    <property type="evidence" value="ECO:0007669"/>
    <property type="project" value="TreeGrafter"/>
</dbReference>
<evidence type="ECO:0000256" key="2">
    <source>
        <dbReference type="ARBA" id="ARBA00022801"/>
    </source>
</evidence>
<dbReference type="InterPro" id="IPR000169">
    <property type="entry name" value="Pept_cys_AS"/>
</dbReference>
<keyword evidence="8" id="KW-1185">Reference proteome</keyword>
<dbReference type="InterPro" id="IPR038765">
    <property type="entry name" value="Papain-like_cys_pep_sf"/>
</dbReference>
<feature type="active site" evidence="5">
    <location>
        <position position="48"/>
    </location>
</feature>
<dbReference type="SUPFAM" id="SSF54001">
    <property type="entry name" value="Cysteine proteinases"/>
    <property type="match status" value="1"/>
</dbReference>
<comment type="caution">
    <text evidence="7">The sequence shown here is derived from an EMBL/GenBank/DDBJ whole genome shotgun (WGS) entry which is preliminary data.</text>
</comment>
<protein>
    <recommendedName>
        <fullName evidence="4">Aminopeptidase</fullName>
    </recommendedName>
</protein>
<evidence type="ECO:0000256" key="3">
    <source>
        <dbReference type="ARBA" id="ARBA00022807"/>
    </source>
</evidence>
<evidence type="ECO:0000313" key="7">
    <source>
        <dbReference type="EMBL" id="PSL48140.1"/>
    </source>
</evidence>
<dbReference type="Pfam" id="PF03051">
    <property type="entry name" value="Peptidase_C1_2"/>
    <property type="match status" value="1"/>
</dbReference>
<dbReference type="OrthoDB" id="9814054at2"/>
<dbReference type="GO" id="GO:0070005">
    <property type="term" value="F:cysteine-type aminopeptidase activity"/>
    <property type="evidence" value="ECO:0007669"/>
    <property type="project" value="InterPro"/>
</dbReference>
<keyword evidence="1 4" id="KW-0645">Protease</keyword>
<feature type="signal peptide" evidence="6">
    <location>
        <begin position="1"/>
        <end position="18"/>
    </location>
</feature>
<evidence type="ECO:0000256" key="6">
    <source>
        <dbReference type="SAM" id="SignalP"/>
    </source>
</evidence>
<gene>
    <name evidence="7" type="ORF">CLV51_1021002</name>
</gene>
<comment type="similarity">
    <text evidence="4">Belongs to the peptidase C1 family.</text>
</comment>
<sequence>MRIFFIALAIFAVATLNAQDKSMVITNLVKGKSNPASSVKNQGASGTCWSFSTTSLVESECLRKKLPAIDLSEMFTARNIYIEKAKNYVRRQGSARFDEGGLGHDVINAIALYGIVPNSVYSGLKDNATMHNHAEMVGTLKKYLDSIIKIKAPIPDNWAAQFTAIMDEYMGKPPASFEYNGKTYTPQSFAKDVVKFNANDYVFLTSFTHHPFYQNFIVEVPDNFSNGAYYNVPLKELIGITETALEKGYTVAWDADVTNRGFAFGSGFALLPFKDQSLKKDSIDPEMAEPTYSQESRQQLYEELVTQDDHLMHITGIEKTPKGKTFFLVKNSWGEKAGPFGGYVNVSEAYFAINTVTIVVPKAALDKSFKDKLALAK</sequence>
<accession>A0A2P8HPI8</accession>
<dbReference type="PIRSF" id="PIRSF005700">
    <property type="entry name" value="PepC"/>
    <property type="match status" value="1"/>
</dbReference>
<proteinExistence type="inferred from homology"/>